<evidence type="ECO:0000313" key="3">
    <source>
        <dbReference type="Proteomes" id="UP001396334"/>
    </source>
</evidence>
<organism evidence="2 3">
    <name type="scientific">Hibiscus sabdariffa</name>
    <name type="common">roselle</name>
    <dbReference type="NCBI Taxonomy" id="183260"/>
    <lineage>
        <taxon>Eukaryota</taxon>
        <taxon>Viridiplantae</taxon>
        <taxon>Streptophyta</taxon>
        <taxon>Embryophyta</taxon>
        <taxon>Tracheophyta</taxon>
        <taxon>Spermatophyta</taxon>
        <taxon>Magnoliopsida</taxon>
        <taxon>eudicotyledons</taxon>
        <taxon>Gunneridae</taxon>
        <taxon>Pentapetalae</taxon>
        <taxon>rosids</taxon>
        <taxon>malvids</taxon>
        <taxon>Malvales</taxon>
        <taxon>Malvaceae</taxon>
        <taxon>Malvoideae</taxon>
        <taxon>Hibiscus</taxon>
    </lineage>
</organism>
<reference evidence="2 3" key="1">
    <citation type="journal article" date="2024" name="G3 (Bethesda)">
        <title>Genome assembly of Hibiscus sabdariffa L. provides insights into metabolisms of medicinal natural products.</title>
        <authorList>
            <person name="Kim T."/>
        </authorList>
    </citation>
    <scope>NUCLEOTIDE SEQUENCE [LARGE SCALE GENOMIC DNA]</scope>
    <source>
        <strain evidence="2">TK-2024</strain>
        <tissue evidence="2">Old leaves</tissue>
    </source>
</reference>
<evidence type="ECO:0000313" key="2">
    <source>
        <dbReference type="EMBL" id="KAK8978197.1"/>
    </source>
</evidence>
<dbReference type="Proteomes" id="UP001396334">
    <property type="component" value="Unassembled WGS sequence"/>
</dbReference>
<gene>
    <name evidence="2" type="ORF">V6N11_062989</name>
</gene>
<proteinExistence type="predicted"/>
<protein>
    <submittedName>
        <fullName evidence="2">Uncharacterized protein</fullName>
    </submittedName>
</protein>
<comment type="caution">
    <text evidence="2">The sequence shown here is derived from an EMBL/GenBank/DDBJ whole genome shotgun (WGS) entry which is preliminary data.</text>
</comment>
<feature type="compositionally biased region" description="Low complexity" evidence="1">
    <location>
        <begin position="132"/>
        <end position="150"/>
    </location>
</feature>
<sequence>MAENINTANFNTSAAVTAVNHSTSSPNQPRHSMEPVCSILTDFFLGEPVPNVAAPLLSSSCSSSSPSTAMIQPPVSPAVKRETGEEGAENVNAGPSGNAGKKPAWNKPSNAATESASHMEACIWPPLSGPPRALSISSSGSSRASLDGSSCTPFVPISQGAVRD</sequence>
<keyword evidence="3" id="KW-1185">Reference proteome</keyword>
<feature type="compositionally biased region" description="Polar residues" evidence="1">
    <location>
        <begin position="107"/>
        <end position="116"/>
    </location>
</feature>
<accession>A0ABR2NQC8</accession>
<evidence type="ECO:0000256" key="1">
    <source>
        <dbReference type="SAM" id="MobiDB-lite"/>
    </source>
</evidence>
<dbReference type="EMBL" id="JBBPBN010000114">
    <property type="protein sequence ID" value="KAK8978197.1"/>
    <property type="molecule type" value="Genomic_DNA"/>
</dbReference>
<name>A0ABR2NQC8_9ROSI</name>
<feature type="region of interest" description="Disordered" evidence="1">
    <location>
        <begin position="63"/>
        <end position="164"/>
    </location>
</feature>